<dbReference type="Proteomes" id="UP000315131">
    <property type="component" value="Unassembled WGS sequence"/>
</dbReference>
<keyword evidence="4" id="KW-0645">Protease</keyword>
<keyword evidence="2" id="KW-0378">Hydrolase</keyword>
<evidence type="ECO:0000256" key="3">
    <source>
        <dbReference type="SAM" id="SignalP"/>
    </source>
</evidence>
<proteinExistence type="inferred from homology"/>
<keyword evidence="3" id="KW-0732">Signal</keyword>
<sequence>MRKEHRCRRIFILPAFLFLLYSCATTRQAEKRISFELDNIPGLSHGFSGFALYDPVKDEMLYSHNADRNFTPASNIKLFTLYTGLKILSDSIPAIKYTVSGDSLIFKGTGDPSLLNPNLPGSKVYNFLKNSEHKLFYAPAEFQEKPLGPGWAWDDYNSHYSAERSDLPLYGNLMKIEFDHESGEVLVMPEIFKDSLIRLNSTTSKDKYARRGIASNKIEYYLIERDRDFAQKIPIRFYPELIPRLLSDTLNKPVSIFPGKTGSLIFNKTLYGIATDSIYKRMMQESDNFLAEQILLLSSAEISDSLKSSIAIDHMLATHLKDLPDEPRWVDGSGLSRYNLASPRTMVKLLEKIANEIPMEKIFQIFPAGGKSGTLQNDYLAETPYIYAKTGTLSNNHSLSGFVLTRSGRILIFSLMNSNYTIPTARIKQSMTVILEEVRDHY</sequence>
<evidence type="ECO:0000313" key="5">
    <source>
        <dbReference type="Proteomes" id="UP000315131"/>
    </source>
</evidence>
<comment type="caution">
    <text evidence="4">The sequence shown here is derived from an EMBL/GenBank/DDBJ whole genome shotgun (WGS) entry which is preliminary data.</text>
</comment>
<evidence type="ECO:0000256" key="1">
    <source>
        <dbReference type="ARBA" id="ARBA00006096"/>
    </source>
</evidence>
<dbReference type="PRINTS" id="PR00922">
    <property type="entry name" value="DADACBPTASE3"/>
</dbReference>
<feature type="signal peptide" evidence="3">
    <location>
        <begin position="1"/>
        <end position="29"/>
    </location>
</feature>
<dbReference type="GO" id="GO:0004185">
    <property type="term" value="F:serine-type carboxypeptidase activity"/>
    <property type="evidence" value="ECO:0007669"/>
    <property type="project" value="InterPro"/>
</dbReference>
<dbReference type="RefSeq" id="WP_143410930.1">
    <property type="nucleotide sequence ID" value="NZ_VHSF01000002.1"/>
</dbReference>
<dbReference type="Gene3D" id="3.40.710.10">
    <property type="entry name" value="DD-peptidase/beta-lactamase superfamily"/>
    <property type="match status" value="2"/>
</dbReference>
<keyword evidence="4" id="KW-0121">Carboxypeptidase</keyword>
<dbReference type="OrthoDB" id="9802627at2"/>
<evidence type="ECO:0000256" key="2">
    <source>
        <dbReference type="ARBA" id="ARBA00022801"/>
    </source>
</evidence>
<comment type="similarity">
    <text evidence="1">Belongs to the peptidase S13 family.</text>
</comment>
<dbReference type="GO" id="GO:0006508">
    <property type="term" value="P:proteolysis"/>
    <property type="evidence" value="ECO:0007669"/>
    <property type="project" value="InterPro"/>
</dbReference>
<dbReference type="PANTHER" id="PTHR30023:SF0">
    <property type="entry name" value="PENICILLIN-SENSITIVE CARBOXYPEPTIDASE A"/>
    <property type="match status" value="1"/>
</dbReference>
<gene>
    <name evidence="4" type="ORF">FGM01_09470</name>
</gene>
<evidence type="ECO:0000313" key="4">
    <source>
        <dbReference type="EMBL" id="TRO65615.1"/>
    </source>
</evidence>
<dbReference type="SUPFAM" id="SSF56601">
    <property type="entry name" value="beta-lactamase/transpeptidase-like"/>
    <property type="match status" value="1"/>
</dbReference>
<dbReference type="EMBL" id="VHSF01000002">
    <property type="protein sequence ID" value="TRO65615.1"/>
    <property type="molecule type" value="Genomic_DNA"/>
</dbReference>
<reference evidence="4 5" key="1">
    <citation type="submission" date="2019-06" db="EMBL/GenBank/DDBJ databases">
        <title>Gramella sabulilitoris sp. nov., isolated from a marine sand.</title>
        <authorList>
            <person name="Yoon J.-H."/>
        </authorList>
    </citation>
    <scope>NUCLEOTIDE SEQUENCE [LARGE SCALE GENOMIC DNA]</scope>
    <source>
        <strain evidence="4 5">HSMS-1</strain>
    </source>
</reference>
<dbReference type="Pfam" id="PF02113">
    <property type="entry name" value="Peptidase_S13"/>
    <property type="match status" value="2"/>
</dbReference>
<dbReference type="InterPro" id="IPR012338">
    <property type="entry name" value="Beta-lactam/transpept-like"/>
</dbReference>
<dbReference type="InterPro" id="IPR000667">
    <property type="entry name" value="Peptidase_S13"/>
</dbReference>
<name>A0A550I3R9_9FLAO</name>
<organism evidence="4 5">
    <name type="scientific">Christiangramia sabulilitoris</name>
    <dbReference type="NCBI Taxonomy" id="2583991"/>
    <lineage>
        <taxon>Bacteria</taxon>
        <taxon>Pseudomonadati</taxon>
        <taxon>Bacteroidota</taxon>
        <taxon>Flavobacteriia</taxon>
        <taxon>Flavobacteriales</taxon>
        <taxon>Flavobacteriaceae</taxon>
        <taxon>Christiangramia</taxon>
    </lineage>
</organism>
<keyword evidence="5" id="KW-1185">Reference proteome</keyword>
<dbReference type="PROSITE" id="PS51257">
    <property type="entry name" value="PROKAR_LIPOPROTEIN"/>
    <property type="match status" value="1"/>
</dbReference>
<protein>
    <submittedName>
        <fullName evidence="4">D-alanyl-D-alanine carboxypeptidase</fullName>
    </submittedName>
</protein>
<accession>A0A550I3R9</accession>
<dbReference type="GO" id="GO:0000270">
    <property type="term" value="P:peptidoglycan metabolic process"/>
    <property type="evidence" value="ECO:0007669"/>
    <property type="project" value="TreeGrafter"/>
</dbReference>
<feature type="chain" id="PRO_5022003389" evidence="3">
    <location>
        <begin position="30"/>
        <end position="442"/>
    </location>
</feature>
<dbReference type="PANTHER" id="PTHR30023">
    <property type="entry name" value="D-ALANYL-D-ALANINE CARBOXYPEPTIDASE"/>
    <property type="match status" value="1"/>
</dbReference>
<dbReference type="AlphaFoldDB" id="A0A550I3R9"/>